<dbReference type="RefSeq" id="XP_006669369.1">
    <property type="nucleotide sequence ID" value="XM_006669306.1"/>
</dbReference>
<reference evidence="2 3" key="1">
    <citation type="journal article" date="2011" name="Genome Biol.">
        <title>Genome sequence of the insect pathogenic fungus Cordyceps militaris, a valued traditional Chinese medicine.</title>
        <authorList>
            <person name="Zheng P."/>
            <person name="Xia Y."/>
            <person name="Xiao G."/>
            <person name="Xiong C."/>
            <person name="Hu X."/>
            <person name="Zhang S."/>
            <person name="Zheng H."/>
            <person name="Huang Y."/>
            <person name="Zhou Y."/>
            <person name="Wang S."/>
            <person name="Zhao G.P."/>
            <person name="Liu X."/>
            <person name="St Leger R.J."/>
            <person name="Wang C."/>
        </authorList>
    </citation>
    <scope>NUCLEOTIDE SEQUENCE [LARGE SCALE GENOMIC DNA]</scope>
    <source>
        <strain evidence="2 3">CM01</strain>
    </source>
</reference>
<evidence type="ECO:0000313" key="3">
    <source>
        <dbReference type="Proteomes" id="UP000001610"/>
    </source>
</evidence>
<evidence type="ECO:0008006" key="4">
    <source>
        <dbReference type="Google" id="ProtNLM"/>
    </source>
</evidence>
<dbReference type="Pfam" id="PF11905">
    <property type="entry name" value="DUF3425"/>
    <property type="match status" value="1"/>
</dbReference>
<feature type="region of interest" description="Disordered" evidence="1">
    <location>
        <begin position="1"/>
        <end position="32"/>
    </location>
</feature>
<protein>
    <recommendedName>
        <fullName evidence="4">BZIP domain-containing protein</fullName>
    </recommendedName>
</protein>
<evidence type="ECO:0000256" key="1">
    <source>
        <dbReference type="SAM" id="MobiDB-lite"/>
    </source>
</evidence>
<dbReference type="EMBL" id="JH126401">
    <property type="protein sequence ID" value="EGX92785.1"/>
    <property type="molecule type" value="Genomic_DNA"/>
</dbReference>
<dbReference type="STRING" id="983644.G3JDW0"/>
<organism evidence="2 3">
    <name type="scientific">Cordyceps militaris (strain CM01)</name>
    <name type="common">Caterpillar fungus</name>
    <dbReference type="NCBI Taxonomy" id="983644"/>
    <lineage>
        <taxon>Eukaryota</taxon>
        <taxon>Fungi</taxon>
        <taxon>Dikarya</taxon>
        <taxon>Ascomycota</taxon>
        <taxon>Pezizomycotina</taxon>
        <taxon>Sordariomycetes</taxon>
        <taxon>Hypocreomycetidae</taxon>
        <taxon>Hypocreales</taxon>
        <taxon>Cordycipitaceae</taxon>
        <taxon>Cordyceps</taxon>
    </lineage>
</organism>
<dbReference type="HOGENOM" id="CLU_514839_0_0_1"/>
<dbReference type="OrthoDB" id="2245989at2759"/>
<dbReference type="Proteomes" id="UP000001610">
    <property type="component" value="Unassembled WGS sequence"/>
</dbReference>
<dbReference type="AlphaFoldDB" id="G3JDW0"/>
<accession>G3JDW0</accession>
<dbReference type="PANTHER" id="PTHR38116">
    <property type="entry name" value="CHROMOSOME 7, WHOLE GENOME SHOTGUN SEQUENCE"/>
    <property type="match status" value="1"/>
</dbReference>
<feature type="compositionally biased region" description="Polar residues" evidence="1">
    <location>
        <begin position="76"/>
        <end position="89"/>
    </location>
</feature>
<dbReference type="KEGG" id="cmt:CCM_04158"/>
<proteinExistence type="predicted"/>
<name>G3JDW0_CORMM</name>
<keyword evidence="3" id="KW-1185">Reference proteome</keyword>
<dbReference type="InterPro" id="IPR021833">
    <property type="entry name" value="DUF3425"/>
</dbReference>
<gene>
    <name evidence="2" type="ORF">CCM_04158</name>
</gene>
<sequence length="529" mass="57746">MSETSQYSGKPRSRQRTYKTPPKLDVPEIEDDAVERKRVLNVLAQRRYREKRRQRRLKQPSQKGPEDEAVEKTSEKTLGSENQTQINCASDTLDIGGTDGIDSGWPVSLDMSMTPLLLNSNIEPTISQMDIEWADLSSDLTSVGGIPSLELFSSSNVSSSPAFGTSPRSVQSDGSLSDSYLLPVYELTLLKGLLRIAERLGSPEDVWSLTSQSPFAGGGGTPANQLPPTWQPTTTQILMPHHPFLDFLPWPSVRDRVINIFALPERSRPPSAAGPTGLANLAYDIEDNSEGVRIYGDDPYDPTYWEVGQVFFQRWWFLFDRDIIATSNRWRRLRGAPPLTIKAADEDAASTRLITPLVSLSQESTSHEGKLCLSFVAASPDSPAENIRVGCGGCDSCRAAACELSDEGGKIRGGRGICSGRDTSKASNRTETQCGATCGHLFLSILHHPNNLYEWQRDARMLASGQQAFKAALYQTATGPLLEAGRVDFCCGQWSSPVDCAIAGGTPIRRTIGAMQTGRESGCEYGSCA</sequence>
<evidence type="ECO:0000313" key="2">
    <source>
        <dbReference type="EMBL" id="EGX92785.1"/>
    </source>
</evidence>
<dbReference type="OMA" id="FERWWWA"/>
<dbReference type="InParanoid" id="G3JDW0"/>
<dbReference type="VEuPathDB" id="FungiDB:CCM_04158"/>
<dbReference type="PANTHER" id="PTHR38116:SF9">
    <property type="entry name" value="BZIP DOMAIN-CONTAINING PROTEIN"/>
    <property type="match status" value="1"/>
</dbReference>
<feature type="compositionally biased region" description="Basic residues" evidence="1">
    <location>
        <begin position="49"/>
        <end position="58"/>
    </location>
</feature>
<dbReference type="GeneID" id="18166181"/>
<feature type="compositionally biased region" description="Basic and acidic residues" evidence="1">
    <location>
        <begin position="64"/>
        <end position="75"/>
    </location>
</feature>
<feature type="region of interest" description="Disordered" evidence="1">
    <location>
        <begin position="49"/>
        <end position="93"/>
    </location>
</feature>
<dbReference type="eggNOG" id="ENOG502S26C">
    <property type="taxonomic scope" value="Eukaryota"/>
</dbReference>